<evidence type="ECO:0000256" key="1">
    <source>
        <dbReference type="ARBA" id="ARBA00004328"/>
    </source>
</evidence>
<dbReference type="InterPro" id="IPR042539">
    <property type="entry name" value="Matrix_C"/>
</dbReference>
<evidence type="ECO:0000259" key="6">
    <source>
        <dbReference type="Pfam" id="PF23765"/>
    </source>
</evidence>
<evidence type="ECO:0000256" key="3">
    <source>
        <dbReference type="ARBA" id="ARBA00022844"/>
    </source>
</evidence>
<evidence type="ECO:0000256" key="2">
    <source>
        <dbReference type="ARBA" id="ARBA00017678"/>
    </source>
</evidence>
<sequence>MPILSLPADPTHPEHTLSPFPIVLDSADGKSGKLVKQLRVKYLNEANSRYPTITFINTYGFIYARENGDGIVSEHASGLKAGSVTACMMTLGPGPNIQNANRVLQALKDFFVKVRKTSSEKEEIVFDLINVPPVLKKHALCKQGRLVCSAEKFIKNPSKLVAGEEYLYFPTFVSVTYSPSNLNYLIAKPILRFRSKFIFSIHVEILFRLLCRPDSPLHKTYSPDPEKRGCIASVWLHVGNILKNHKAKGQSLEAYFVQKCLAMQLSVSVADLWGPTIIIKSSGHIPKTTRPFFGKDGYSCHPLHNISPSLTKSLWSVGCEIVKARIILQESDINEMIYRGDLITDKIQIRPKGSHFGASSFNPFRKSQSVPNLSMAHDDYQP</sequence>
<accession>A0AAU7E2V3</accession>
<dbReference type="Gene3D" id="2.70.20.50">
    <property type="entry name" value="Viral matrix protein, N-terminal domain"/>
    <property type="match status" value="1"/>
</dbReference>
<keyword evidence="4" id="KW-0468">Viral matrix protein</keyword>
<keyword evidence="3" id="KW-0946">Virion</keyword>
<proteinExistence type="predicted"/>
<dbReference type="Gene3D" id="2.70.20.60">
    <property type="entry name" value="Viral matrix protein, C-terminal domain"/>
    <property type="match status" value="1"/>
</dbReference>
<dbReference type="Pfam" id="PF23765">
    <property type="entry name" value="Matrix_Paramyxo_C"/>
    <property type="match status" value="1"/>
</dbReference>
<reference evidence="7" key="1">
    <citation type="journal article" date="2024" name="Microbiome">
        <title>Substantial viral diversity in bats and rodents from East Africa: insights into evolution, recombination, and cocirculation.</title>
        <authorList>
            <person name="Wang D."/>
            <person name="Yang X."/>
            <person name="Ren Z."/>
            <person name="Hu B."/>
            <person name="Zhao H."/>
            <person name="Yang K."/>
            <person name="Shi P."/>
            <person name="Zhang Z."/>
            <person name="Feng Q."/>
            <person name="Nawenja C.V."/>
            <person name="Obanda V."/>
            <person name="Robert K."/>
            <person name="Nalikka B."/>
            <person name="Waruhiu C.N."/>
            <person name="Ochola G.O."/>
            <person name="Onyuok S.O."/>
            <person name="Ochieng H."/>
            <person name="Li B."/>
            <person name="Zhu Y."/>
            <person name="Si H."/>
            <person name="Yin J."/>
            <person name="Kristiansen K."/>
            <person name="Jin X."/>
            <person name="Xu X."/>
            <person name="Xiao M."/>
            <person name="Agwanda B."/>
            <person name="Ommeh S."/>
            <person name="Li J."/>
            <person name="Shi Z.L."/>
        </authorList>
    </citation>
    <scope>NUCLEOTIDE SEQUENCE</scope>
    <source>
        <strain evidence="7">10A/Kenya/BAT1838/2015</strain>
    </source>
</reference>
<dbReference type="Pfam" id="PF00661">
    <property type="entry name" value="Matrix_Paramyxo_N"/>
    <property type="match status" value="1"/>
</dbReference>
<dbReference type="GO" id="GO:0039660">
    <property type="term" value="F:structural constituent of virion"/>
    <property type="evidence" value="ECO:0007669"/>
    <property type="project" value="UniProtKB-KW"/>
</dbReference>
<dbReference type="InterPro" id="IPR000982">
    <property type="entry name" value="Matrix_Paramyxo_N"/>
</dbReference>
<dbReference type="GO" id="GO:0019068">
    <property type="term" value="P:virion assembly"/>
    <property type="evidence" value="ECO:0007669"/>
    <property type="project" value="InterPro"/>
</dbReference>
<evidence type="ECO:0000313" key="7">
    <source>
        <dbReference type="EMBL" id="XBH24210.1"/>
    </source>
</evidence>
<reference evidence="7" key="2">
    <citation type="submission" date="2024-02" db="EMBL/GenBank/DDBJ databases">
        <authorList>
            <person name="Hu B."/>
        </authorList>
    </citation>
    <scope>NUCLEOTIDE SEQUENCE</scope>
    <source>
        <strain evidence="7">10A/Kenya/BAT1838/2015</strain>
    </source>
</reference>
<feature type="domain" description="Matrix protein C-terminal Paramyxoviridae" evidence="6">
    <location>
        <begin position="184"/>
        <end position="345"/>
    </location>
</feature>
<dbReference type="EMBL" id="PP712035">
    <property type="protein sequence ID" value="XBH24210.1"/>
    <property type="molecule type" value="Viral_cRNA"/>
</dbReference>
<name>A0AAU7E2V3_9MONO</name>
<dbReference type="InterPro" id="IPR055413">
    <property type="entry name" value="Matrix_Paramyxo_C"/>
</dbReference>
<comment type="subcellular location">
    <subcellularLocation>
        <location evidence="1">Virion</location>
    </subcellularLocation>
</comment>
<evidence type="ECO:0000259" key="5">
    <source>
        <dbReference type="Pfam" id="PF00661"/>
    </source>
</evidence>
<protein>
    <recommendedName>
        <fullName evidence="2">Matrix protein</fullName>
    </recommendedName>
</protein>
<organism evidence="7">
    <name type="scientific">Rousettus bat paramyxovirus</name>
    <dbReference type="NCBI Taxonomy" id="3141904"/>
    <lineage>
        <taxon>Viruses</taxon>
        <taxon>Riboviria</taxon>
        <taxon>Orthornavirae</taxon>
        <taxon>Negarnaviricota</taxon>
        <taxon>Haploviricotina</taxon>
        <taxon>Monjiviricetes</taxon>
        <taxon>Mononegavirales</taxon>
        <taxon>Paramyxoviridae</taxon>
    </lineage>
</organism>
<feature type="domain" description="Matrix protein N-terminal" evidence="5">
    <location>
        <begin position="8"/>
        <end position="178"/>
    </location>
</feature>
<evidence type="ECO:0000256" key="4">
    <source>
        <dbReference type="ARBA" id="ARBA00023311"/>
    </source>
</evidence>
<dbReference type="GO" id="GO:0044423">
    <property type="term" value="C:virion component"/>
    <property type="evidence" value="ECO:0007669"/>
    <property type="project" value="UniProtKB-KW"/>
</dbReference>
<dbReference type="InterPro" id="IPR042540">
    <property type="entry name" value="Matrix_N"/>
</dbReference>